<organism evidence="1 2">
    <name type="scientific">Collinsella ihumii</name>
    <dbReference type="NCBI Taxonomy" id="1720204"/>
    <lineage>
        <taxon>Bacteria</taxon>
        <taxon>Bacillati</taxon>
        <taxon>Actinomycetota</taxon>
        <taxon>Coriobacteriia</taxon>
        <taxon>Coriobacteriales</taxon>
        <taxon>Coriobacteriaceae</taxon>
        <taxon>Collinsella</taxon>
    </lineage>
</organism>
<reference evidence="1" key="2">
    <citation type="submission" date="2021-09" db="EMBL/GenBank/DDBJ databases">
        <authorList>
            <person name="Gilroy R."/>
        </authorList>
    </citation>
    <scope>NUCLEOTIDE SEQUENCE</scope>
    <source>
        <strain evidence="1">ChiGjej2B2-7701</strain>
    </source>
</reference>
<sequence>MAQSKNDATFFVVWLLNHVAREWGKSTAETYRLLESVDIVSGYLYPSYDVLHTMGREALVEDVTLLARKRGLSV</sequence>
<reference evidence="1" key="1">
    <citation type="journal article" date="2021" name="PeerJ">
        <title>Extensive microbial diversity within the chicken gut microbiome revealed by metagenomics and culture.</title>
        <authorList>
            <person name="Gilroy R."/>
            <person name="Ravi A."/>
            <person name="Getino M."/>
            <person name="Pursley I."/>
            <person name="Horton D.L."/>
            <person name="Alikhan N.F."/>
            <person name="Baker D."/>
            <person name="Gharbi K."/>
            <person name="Hall N."/>
            <person name="Watson M."/>
            <person name="Adriaenssens E.M."/>
            <person name="Foster-Nyarko E."/>
            <person name="Jarju S."/>
            <person name="Secka A."/>
            <person name="Antonio M."/>
            <person name="Oren A."/>
            <person name="Chaudhuri R.R."/>
            <person name="La Ragione R."/>
            <person name="Hildebrand F."/>
            <person name="Pallen M.J."/>
        </authorList>
    </citation>
    <scope>NUCLEOTIDE SEQUENCE</scope>
    <source>
        <strain evidence="1">ChiGjej2B2-7701</strain>
    </source>
</reference>
<proteinExistence type="predicted"/>
<dbReference type="InterPro" id="IPR024269">
    <property type="entry name" value="DUF3791"/>
</dbReference>
<evidence type="ECO:0000313" key="1">
    <source>
        <dbReference type="EMBL" id="HJG30053.1"/>
    </source>
</evidence>
<dbReference type="Pfam" id="PF12668">
    <property type="entry name" value="DUF3791"/>
    <property type="match status" value="1"/>
</dbReference>
<name>A0A921IQD3_9ACTN</name>
<gene>
    <name evidence="1" type="ORF">K8U80_01515</name>
</gene>
<evidence type="ECO:0000313" key="2">
    <source>
        <dbReference type="Proteomes" id="UP000746751"/>
    </source>
</evidence>
<accession>A0A921IQD3</accession>
<dbReference type="AlphaFoldDB" id="A0A921IQD3"/>
<dbReference type="EMBL" id="DYVF01000013">
    <property type="protein sequence ID" value="HJG30053.1"/>
    <property type="molecule type" value="Genomic_DNA"/>
</dbReference>
<comment type="caution">
    <text evidence="1">The sequence shown here is derived from an EMBL/GenBank/DDBJ whole genome shotgun (WGS) entry which is preliminary data.</text>
</comment>
<protein>
    <submittedName>
        <fullName evidence="1">DUF3791 domain-containing protein</fullName>
    </submittedName>
</protein>
<dbReference type="Proteomes" id="UP000746751">
    <property type="component" value="Unassembled WGS sequence"/>
</dbReference>